<accession>A0A9P4M2Z8</accession>
<organism evidence="6 7">
    <name type="scientific">Rhizodiscina lignyota</name>
    <dbReference type="NCBI Taxonomy" id="1504668"/>
    <lineage>
        <taxon>Eukaryota</taxon>
        <taxon>Fungi</taxon>
        <taxon>Dikarya</taxon>
        <taxon>Ascomycota</taxon>
        <taxon>Pezizomycotina</taxon>
        <taxon>Dothideomycetes</taxon>
        <taxon>Pleosporomycetidae</taxon>
        <taxon>Aulographales</taxon>
        <taxon>Rhizodiscinaceae</taxon>
        <taxon>Rhizodiscina</taxon>
    </lineage>
</organism>
<reference evidence="6" key="1">
    <citation type="journal article" date="2020" name="Stud. Mycol.">
        <title>101 Dothideomycetes genomes: a test case for predicting lifestyles and emergence of pathogens.</title>
        <authorList>
            <person name="Haridas S."/>
            <person name="Albert R."/>
            <person name="Binder M."/>
            <person name="Bloem J."/>
            <person name="Labutti K."/>
            <person name="Salamov A."/>
            <person name="Andreopoulos B."/>
            <person name="Baker S."/>
            <person name="Barry K."/>
            <person name="Bills G."/>
            <person name="Bluhm B."/>
            <person name="Cannon C."/>
            <person name="Castanera R."/>
            <person name="Culley D."/>
            <person name="Daum C."/>
            <person name="Ezra D."/>
            <person name="Gonzalez J."/>
            <person name="Henrissat B."/>
            <person name="Kuo A."/>
            <person name="Liang C."/>
            <person name="Lipzen A."/>
            <person name="Lutzoni F."/>
            <person name="Magnuson J."/>
            <person name="Mondo S."/>
            <person name="Nolan M."/>
            <person name="Ohm R."/>
            <person name="Pangilinan J."/>
            <person name="Park H.-J."/>
            <person name="Ramirez L."/>
            <person name="Alfaro M."/>
            <person name="Sun H."/>
            <person name="Tritt A."/>
            <person name="Yoshinaga Y."/>
            <person name="Zwiers L.-H."/>
            <person name="Turgeon B."/>
            <person name="Goodwin S."/>
            <person name="Spatafora J."/>
            <person name="Crous P."/>
            <person name="Grigoriev I."/>
        </authorList>
    </citation>
    <scope>NUCLEOTIDE SEQUENCE</scope>
    <source>
        <strain evidence="6">CBS 133067</strain>
    </source>
</reference>
<dbReference type="InterPro" id="IPR020850">
    <property type="entry name" value="GED_dom"/>
</dbReference>
<keyword evidence="7" id="KW-1185">Reference proteome</keyword>
<dbReference type="EMBL" id="ML978130">
    <property type="protein sequence ID" value="KAF2096191.1"/>
    <property type="molecule type" value="Genomic_DNA"/>
</dbReference>
<dbReference type="InterPro" id="IPR030381">
    <property type="entry name" value="G_DYNAMIN_dom"/>
</dbReference>
<keyword evidence="1" id="KW-0547">Nucleotide-binding</keyword>
<dbReference type="GO" id="GO:0005739">
    <property type="term" value="C:mitochondrion"/>
    <property type="evidence" value="ECO:0007669"/>
    <property type="project" value="TreeGrafter"/>
</dbReference>
<dbReference type="GO" id="GO:0048312">
    <property type="term" value="P:intracellular distribution of mitochondria"/>
    <property type="evidence" value="ECO:0007669"/>
    <property type="project" value="TreeGrafter"/>
</dbReference>
<dbReference type="InterPro" id="IPR045063">
    <property type="entry name" value="Dynamin_N"/>
</dbReference>
<dbReference type="GO" id="GO:0016559">
    <property type="term" value="P:peroxisome fission"/>
    <property type="evidence" value="ECO:0007669"/>
    <property type="project" value="TreeGrafter"/>
</dbReference>
<dbReference type="InterPro" id="IPR001401">
    <property type="entry name" value="Dynamin_GTPase"/>
</dbReference>
<keyword evidence="2" id="KW-0342">GTP-binding</keyword>
<dbReference type="Pfam" id="PF01031">
    <property type="entry name" value="Dynamin_M"/>
    <property type="match status" value="1"/>
</dbReference>
<sequence length="708" mass="80578">MASAPSEEWVDLDVQTMAGQIGLSTNQTSERLNQIDRVRALGVAEHIDLPQLVVCGDQSAGKSSVLEGITGIPFPRQEGICTKFATEIILRHQLGMNSMTATIFPSANRTQQEKGSLKQFRRALSCFDELPQIIEEASDLMGIRGHTTAADAPTFTADVLRLEIVGNTGLHLTVVDVPGLISGADDESDSALVEELVTSYMKKSRTIILAVIQANNDIETETIIRRAKKFDRSGDRTVGIVTKPDLINEHTEARVAALSRDRNKLKLGFFLLKNPTPSQLRENITWQKRIEAERLFFDSSPWKEQVLDKSRIGAGNLRIFLQELLDRHIELELPKVRGDIQELLTTAVAELKQLGIERTSIGQKRMFLTGLSMEFYSISKAALDGNYYGRESPFFEALDMKDSNRLRAIVHMENMSFADYMQDHSEKRKAKKQDDRQKKKQDNEQLCLTPKQMRQWVKTVYHATRGRELPGNYNHVLLSELYHEQSSHWGDIGRNHLRAVTTLVSRFAHSALHRVVTDVDVRRSLQVVIDEKLQQNYDAAEAEFERLLGDEQFHPITYNHYFTDNIQKSRQDKMKKQITSSISRVITSDFNGHFHVKNSPDEINRLVVNLQKGIVVDMDEQACTEALDGLRSYYKVARKTFVDNMCRQVIERHVLDGLAGAFDPVSVSEYEEVEVERITAETPELQRRRKELADLKQTLECSLRELRE</sequence>
<dbReference type="InterPro" id="IPR027417">
    <property type="entry name" value="P-loop_NTPase"/>
</dbReference>
<dbReference type="GO" id="GO:0005525">
    <property type="term" value="F:GTP binding"/>
    <property type="evidence" value="ECO:0007669"/>
    <property type="project" value="InterPro"/>
</dbReference>
<dbReference type="GO" id="GO:0003924">
    <property type="term" value="F:GTPase activity"/>
    <property type="evidence" value="ECO:0007669"/>
    <property type="project" value="InterPro"/>
</dbReference>
<feature type="domain" description="GED" evidence="4">
    <location>
        <begin position="623"/>
        <end position="708"/>
    </location>
</feature>
<evidence type="ECO:0000313" key="7">
    <source>
        <dbReference type="Proteomes" id="UP000799772"/>
    </source>
</evidence>
<dbReference type="PANTHER" id="PTHR11566:SF21">
    <property type="entry name" value="DYNAMIN RELATED PROTEIN 1, ISOFORM A"/>
    <property type="match status" value="1"/>
</dbReference>
<evidence type="ECO:0000256" key="2">
    <source>
        <dbReference type="ARBA" id="ARBA00023134"/>
    </source>
</evidence>
<dbReference type="PRINTS" id="PR00195">
    <property type="entry name" value="DYNAMIN"/>
</dbReference>
<gene>
    <name evidence="6" type="ORF">NA57DRAFT_43726</name>
</gene>
<evidence type="ECO:0000259" key="5">
    <source>
        <dbReference type="PROSITE" id="PS51718"/>
    </source>
</evidence>
<evidence type="ECO:0000313" key="6">
    <source>
        <dbReference type="EMBL" id="KAF2096191.1"/>
    </source>
</evidence>
<dbReference type="GO" id="GO:0006897">
    <property type="term" value="P:endocytosis"/>
    <property type="evidence" value="ECO:0007669"/>
    <property type="project" value="TreeGrafter"/>
</dbReference>
<evidence type="ECO:0000256" key="1">
    <source>
        <dbReference type="ARBA" id="ARBA00022741"/>
    </source>
</evidence>
<dbReference type="AlphaFoldDB" id="A0A9P4M2Z8"/>
<dbReference type="CDD" id="cd08771">
    <property type="entry name" value="DLP_1"/>
    <property type="match status" value="1"/>
</dbReference>
<comment type="caution">
    <text evidence="6">The sequence shown here is derived from an EMBL/GenBank/DDBJ whole genome shotgun (WGS) entry which is preliminary data.</text>
</comment>
<dbReference type="InterPro" id="IPR000375">
    <property type="entry name" value="Dynamin_stalk"/>
</dbReference>
<dbReference type="PANTHER" id="PTHR11566">
    <property type="entry name" value="DYNAMIN"/>
    <property type="match status" value="1"/>
</dbReference>
<dbReference type="GO" id="GO:0005874">
    <property type="term" value="C:microtubule"/>
    <property type="evidence" value="ECO:0007669"/>
    <property type="project" value="TreeGrafter"/>
</dbReference>
<dbReference type="InterPro" id="IPR022812">
    <property type="entry name" value="Dynamin"/>
</dbReference>
<dbReference type="SMART" id="SM00053">
    <property type="entry name" value="DYNc"/>
    <property type="match status" value="1"/>
</dbReference>
<dbReference type="SUPFAM" id="SSF52540">
    <property type="entry name" value="P-loop containing nucleoside triphosphate hydrolases"/>
    <property type="match status" value="1"/>
</dbReference>
<dbReference type="GO" id="GO:0000266">
    <property type="term" value="P:mitochondrial fission"/>
    <property type="evidence" value="ECO:0007669"/>
    <property type="project" value="TreeGrafter"/>
</dbReference>
<name>A0A9P4M2Z8_9PEZI</name>
<dbReference type="Proteomes" id="UP000799772">
    <property type="component" value="Unassembled WGS sequence"/>
</dbReference>
<evidence type="ECO:0000259" key="4">
    <source>
        <dbReference type="PROSITE" id="PS51388"/>
    </source>
</evidence>
<dbReference type="PROSITE" id="PS51388">
    <property type="entry name" value="GED"/>
    <property type="match status" value="1"/>
</dbReference>
<proteinExistence type="predicted"/>
<dbReference type="Gene3D" id="3.40.50.300">
    <property type="entry name" value="P-loop containing nucleotide triphosphate hydrolases"/>
    <property type="match status" value="1"/>
</dbReference>
<protein>
    <submittedName>
        <fullName evidence="6">Dynamin GTPase</fullName>
    </submittedName>
</protein>
<feature type="region of interest" description="Disordered" evidence="3">
    <location>
        <begin position="423"/>
        <end position="444"/>
    </location>
</feature>
<dbReference type="Pfam" id="PF00350">
    <property type="entry name" value="Dynamin_N"/>
    <property type="match status" value="1"/>
</dbReference>
<dbReference type="OrthoDB" id="415706at2759"/>
<dbReference type="GO" id="GO:0008017">
    <property type="term" value="F:microtubule binding"/>
    <property type="evidence" value="ECO:0007669"/>
    <property type="project" value="TreeGrafter"/>
</dbReference>
<evidence type="ECO:0000256" key="3">
    <source>
        <dbReference type="SAM" id="MobiDB-lite"/>
    </source>
</evidence>
<dbReference type="GO" id="GO:0016020">
    <property type="term" value="C:membrane"/>
    <property type="evidence" value="ECO:0007669"/>
    <property type="project" value="TreeGrafter"/>
</dbReference>
<feature type="domain" description="Dynamin-type G" evidence="5">
    <location>
        <begin position="46"/>
        <end position="334"/>
    </location>
</feature>
<dbReference type="PROSITE" id="PS51718">
    <property type="entry name" value="G_DYNAMIN_2"/>
    <property type="match status" value="1"/>
</dbReference>
<dbReference type="Gene3D" id="1.20.120.1240">
    <property type="entry name" value="Dynamin, middle domain"/>
    <property type="match status" value="1"/>
</dbReference>
<feature type="compositionally biased region" description="Basic and acidic residues" evidence="3">
    <location>
        <begin position="423"/>
        <end position="443"/>
    </location>
</feature>
<dbReference type="FunFam" id="3.40.50.300:FF:001425">
    <property type="entry name" value="Dynamin GTPase, putative"/>
    <property type="match status" value="1"/>
</dbReference>